<dbReference type="GO" id="GO:0022625">
    <property type="term" value="C:cytosolic large ribosomal subunit"/>
    <property type="evidence" value="ECO:0007669"/>
    <property type="project" value="TreeGrafter"/>
</dbReference>
<feature type="domain" description="Large ribosomal subunit protein uL11 N-terminal" evidence="11">
    <location>
        <begin position="9"/>
        <end position="66"/>
    </location>
</feature>
<dbReference type="KEGG" id="dfs:HGD76_00060"/>
<evidence type="ECO:0000313" key="12">
    <source>
        <dbReference type="EMBL" id="QJB42884.1"/>
    </source>
</evidence>
<dbReference type="GO" id="GO:0003735">
    <property type="term" value="F:structural constituent of ribosome"/>
    <property type="evidence" value="ECO:0007669"/>
    <property type="project" value="InterPro"/>
</dbReference>
<reference evidence="12 13" key="1">
    <citation type="submission" date="2020-04" db="EMBL/GenBank/DDBJ databases">
        <title>Genome-Wide Identification of 5-Methylcytosine Sites in Bacterial Genomes By High-Throughput Sequencing of MspJI Restriction Fragments.</title>
        <authorList>
            <person name="Wu V."/>
        </authorList>
    </citation>
    <scope>NUCLEOTIDE SEQUENCE [LARGE SCALE GENOMIC DNA]</scope>
    <source>
        <strain evidence="12 13">CCAP 1403/13f</strain>
    </source>
</reference>
<dbReference type="InterPro" id="IPR006519">
    <property type="entry name" value="Ribosomal_uL11_bac-typ"/>
</dbReference>
<dbReference type="CDD" id="cd00349">
    <property type="entry name" value="Ribosomal_L11"/>
    <property type="match status" value="1"/>
</dbReference>
<evidence type="ECO:0000256" key="6">
    <source>
        <dbReference type="ARBA" id="ARBA00023274"/>
    </source>
</evidence>
<evidence type="ECO:0000256" key="9">
    <source>
        <dbReference type="RuleBase" id="RU003979"/>
    </source>
</evidence>
<dbReference type="InterPro" id="IPR020785">
    <property type="entry name" value="Ribosomal_uL11_CS"/>
</dbReference>
<dbReference type="GO" id="GO:0070180">
    <property type="term" value="F:large ribosomal subunit rRNA binding"/>
    <property type="evidence" value="ECO:0007669"/>
    <property type="project" value="UniProtKB-UniRule"/>
</dbReference>
<comment type="PTM">
    <text evidence="7 9">One or more lysine residues are methylated.</text>
</comment>
<dbReference type="Pfam" id="PF00298">
    <property type="entry name" value="Ribosomal_L11"/>
    <property type="match status" value="1"/>
</dbReference>
<dbReference type="SMART" id="SM00649">
    <property type="entry name" value="RL11"/>
    <property type="match status" value="1"/>
</dbReference>
<sequence>MAKKVVAVIKLALNAGKANPAPPVGPALGQHGVNIMMFCKEYNAKTADQAGMVIPVEISVYEDRSFTFVLKTPPASVLIRKAAKIERGSSEPNKTKVGSISRTQLREIAQTKLPDLNANDIDAAMNIVEGTAKNMGVTITD</sequence>
<name>A0A6H2BVT7_DOLFA</name>
<feature type="domain" description="Large ribosomal subunit protein uL11 C-terminal" evidence="10">
    <location>
        <begin position="71"/>
        <end position="139"/>
    </location>
</feature>
<evidence type="ECO:0000259" key="11">
    <source>
        <dbReference type="Pfam" id="PF03946"/>
    </source>
</evidence>
<dbReference type="HAMAP" id="MF_00736">
    <property type="entry name" value="Ribosomal_uL11"/>
    <property type="match status" value="1"/>
</dbReference>
<evidence type="ECO:0000256" key="2">
    <source>
        <dbReference type="ARBA" id="ARBA00022481"/>
    </source>
</evidence>
<gene>
    <name evidence="7 12" type="primary">rplK</name>
    <name evidence="7" type="synonym">rpl11</name>
    <name evidence="12" type="ORF">HGD76_00060</name>
</gene>
<reference evidence="12 13" key="2">
    <citation type="submission" date="2020-04" db="EMBL/GenBank/DDBJ databases">
        <authorList>
            <person name="Fomenkov A."/>
            <person name="Anton B.P."/>
            <person name="Roberts R.J."/>
        </authorList>
    </citation>
    <scope>NUCLEOTIDE SEQUENCE [LARGE SCALE GENOMIC DNA]</scope>
    <source>
        <strain evidence="12 13">CCAP 1403/13f</strain>
    </source>
</reference>
<evidence type="ECO:0000256" key="7">
    <source>
        <dbReference type="HAMAP-Rule" id="MF_00736"/>
    </source>
</evidence>
<dbReference type="FunFam" id="3.30.1550.10:FF:000001">
    <property type="entry name" value="50S ribosomal protein L11"/>
    <property type="match status" value="1"/>
</dbReference>
<dbReference type="InterPro" id="IPR036769">
    <property type="entry name" value="Ribosomal_uL11_C_sf"/>
</dbReference>
<dbReference type="SUPFAM" id="SSF54747">
    <property type="entry name" value="Ribosomal L11/L12e N-terminal domain"/>
    <property type="match status" value="1"/>
</dbReference>
<dbReference type="PANTHER" id="PTHR11661">
    <property type="entry name" value="60S RIBOSOMAL PROTEIN L12"/>
    <property type="match status" value="1"/>
</dbReference>
<keyword evidence="6 7" id="KW-0687">Ribonucleoprotein</keyword>
<comment type="function">
    <text evidence="7 9">Forms part of the ribosomal stalk which helps the ribosome interact with GTP-bound translation factors.</text>
</comment>
<dbReference type="FunFam" id="1.10.10.250:FF:000001">
    <property type="entry name" value="50S ribosomal protein L11"/>
    <property type="match status" value="1"/>
</dbReference>
<dbReference type="Gene3D" id="3.30.1550.10">
    <property type="entry name" value="Ribosomal protein L11/L12, N-terminal domain"/>
    <property type="match status" value="1"/>
</dbReference>
<dbReference type="Pfam" id="PF03946">
    <property type="entry name" value="Ribosomal_L11_N"/>
    <property type="match status" value="1"/>
</dbReference>
<dbReference type="Proteomes" id="UP000502433">
    <property type="component" value="Chromosome"/>
</dbReference>
<dbReference type="InterPro" id="IPR000911">
    <property type="entry name" value="Ribosomal_uL11"/>
</dbReference>
<dbReference type="Gene3D" id="1.10.10.250">
    <property type="entry name" value="Ribosomal protein L11, C-terminal domain"/>
    <property type="match status" value="1"/>
</dbReference>
<keyword evidence="2 7" id="KW-0488">Methylation</keyword>
<dbReference type="AlphaFoldDB" id="A0A6H2BVT7"/>
<keyword evidence="5 7" id="KW-0689">Ribosomal protein</keyword>
<evidence type="ECO:0000256" key="3">
    <source>
        <dbReference type="ARBA" id="ARBA00022730"/>
    </source>
</evidence>
<evidence type="ECO:0000256" key="1">
    <source>
        <dbReference type="ARBA" id="ARBA00010537"/>
    </source>
</evidence>
<evidence type="ECO:0000256" key="5">
    <source>
        <dbReference type="ARBA" id="ARBA00022980"/>
    </source>
</evidence>
<dbReference type="RefSeq" id="WP_015078218.1">
    <property type="nucleotide sequence ID" value="NZ_CP051206.1"/>
</dbReference>
<organism evidence="12 13">
    <name type="scientific">Dolichospermum flos-aquae CCAP 1403/13F</name>
    <dbReference type="NCBI Taxonomy" id="315271"/>
    <lineage>
        <taxon>Bacteria</taxon>
        <taxon>Bacillati</taxon>
        <taxon>Cyanobacteriota</taxon>
        <taxon>Cyanophyceae</taxon>
        <taxon>Nostocales</taxon>
        <taxon>Aphanizomenonaceae</taxon>
        <taxon>Dolichospermum</taxon>
    </lineage>
</organism>
<dbReference type="GO" id="GO:0006412">
    <property type="term" value="P:translation"/>
    <property type="evidence" value="ECO:0007669"/>
    <property type="project" value="UniProtKB-UniRule"/>
</dbReference>
<comment type="subunit">
    <text evidence="7">Part of the ribosomal stalk of the 50S ribosomal subunit. Interacts with L10 and the large rRNA to form the base of the stalk. L10 forms an elongated spine to which L12 dimers bind in a sequential fashion forming a multimeric L10(L12)X complex.</text>
</comment>
<dbReference type="EMBL" id="CP051206">
    <property type="protein sequence ID" value="QJB42884.1"/>
    <property type="molecule type" value="Genomic_DNA"/>
</dbReference>
<accession>A0A6H2BVT7</accession>
<comment type="similarity">
    <text evidence="1 7 8">Belongs to the universal ribosomal protein uL11 family.</text>
</comment>
<dbReference type="InterPro" id="IPR036796">
    <property type="entry name" value="Ribosomal_uL11_N_sf"/>
</dbReference>
<evidence type="ECO:0000259" key="10">
    <source>
        <dbReference type="Pfam" id="PF00298"/>
    </source>
</evidence>
<keyword evidence="3 7" id="KW-0699">rRNA-binding</keyword>
<keyword evidence="4 7" id="KW-0694">RNA-binding</keyword>
<proteinExistence type="inferred from homology"/>
<dbReference type="SUPFAM" id="SSF46906">
    <property type="entry name" value="Ribosomal protein L11, C-terminal domain"/>
    <property type="match status" value="1"/>
</dbReference>
<dbReference type="PANTHER" id="PTHR11661:SF1">
    <property type="entry name" value="LARGE RIBOSOMAL SUBUNIT PROTEIN UL11M"/>
    <property type="match status" value="1"/>
</dbReference>
<dbReference type="InterPro" id="IPR020783">
    <property type="entry name" value="Ribosomal_uL11_C"/>
</dbReference>
<protein>
    <recommendedName>
        <fullName evidence="7">Large ribosomal subunit protein uL11</fullName>
    </recommendedName>
</protein>
<evidence type="ECO:0000256" key="4">
    <source>
        <dbReference type="ARBA" id="ARBA00022884"/>
    </source>
</evidence>
<evidence type="ECO:0000313" key="13">
    <source>
        <dbReference type="Proteomes" id="UP000502433"/>
    </source>
</evidence>
<dbReference type="InterPro" id="IPR020784">
    <property type="entry name" value="Ribosomal_uL11_N"/>
</dbReference>
<dbReference type="NCBIfam" id="TIGR01632">
    <property type="entry name" value="L11_bact"/>
    <property type="match status" value="1"/>
</dbReference>
<evidence type="ECO:0000256" key="8">
    <source>
        <dbReference type="RuleBase" id="RU003978"/>
    </source>
</evidence>
<dbReference type="PROSITE" id="PS00359">
    <property type="entry name" value="RIBOSOMAL_L11"/>
    <property type="match status" value="1"/>
</dbReference>